<evidence type="ECO:0000313" key="11">
    <source>
        <dbReference type="EMBL" id="KAH0509227.1"/>
    </source>
</evidence>
<dbReference type="PANTHER" id="PTHR23232:SF157">
    <property type="entry name" value="ZINC FINGER PROTEIN 525"/>
    <property type="match status" value="1"/>
</dbReference>
<sequence length="279" mass="31682">MWSTLLPNYLCLYSQALVSFEDVAITFTVEEWGQLDPTQRALYQEVMIETCGLLVSLGYLVPVPELIYLQEHRQGIWTVKRGLFQSPCTGEEAKYTDSSKPTASPRTFCFQEQLSQRSSEDFKVGQTKDNETWSEMPAGTTGTTDSSKETCPGELAYNHEALETDDGLCLQVLQEQAAPRDSYHEHDFQGPEKEPVVDVGSLYQYKDCGKVFRNNRTLVWHQQIHAGAKPYECSECGKMCRSTAGFVQHMRIHTGEKLHQRVECGKAFKRSSHLTLRVH</sequence>
<dbReference type="PROSITE" id="PS50805">
    <property type="entry name" value="KRAB"/>
    <property type="match status" value="1"/>
</dbReference>
<dbReference type="FunFam" id="3.30.160.60:FF:000478">
    <property type="entry name" value="Zinc finger protein 133"/>
    <property type="match status" value="1"/>
</dbReference>
<dbReference type="SMART" id="SM00349">
    <property type="entry name" value="KRAB"/>
    <property type="match status" value="1"/>
</dbReference>
<dbReference type="GO" id="GO:0006355">
    <property type="term" value="P:regulation of DNA-templated transcription"/>
    <property type="evidence" value="ECO:0007669"/>
    <property type="project" value="InterPro"/>
</dbReference>
<dbReference type="SUPFAM" id="SSF57667">
    <property type="entry name" value="beta-beta-alpha zinc fingers"/>
    <property type="match status" value="2"/>
</dbReference>
<comment type="caution">
    <text evidence="11">The sequence shown here is derived from an EMBL/GenBank/DDBJ whole genome shotgun (WGS) entry which is preliminary data.</text>
</comment>
<evidence type="ECO:0000259" key="9">
    <source>
        <dbReference type="PROSITE" id="PS50157"/>
    </source>
</evidence>
<evidence type="ECO:0000256" key="7">
    <source>
        <dbReference type="PROSITE-ProRule" id="PRU00042"/>
    </source>
</evidence>
<dbReference type="Gene3D" id="6.10.140.140">
    <property type="match status" value="1"/>
</dbReference>
<dbReference type="Proteomes" id="UP000710432">
    <property type="component" value="Unassembled WGS sequence"/>
</dbReference>
<dbReference type="CDD" id="cd07765">
    <property type="entry name" value="KRAB_A-box"/>
    <property type="match status" value="1"/>
</dbReference>
<evidence type="ECO:0000313" key="12">
    <source>
        <dbReference type="Proteomes" id="UP000710432"/>
    </source>
</evidence>
<dbReference type="PROSITE" id="PS00028">
    <property type="entry name" value="ZINC_FINGER_C2H2_1"/>
    <property type="match status" value="1"/>
</dbReference>
<dbReference type="GO" id="GO:0008270">
    <property type="term" value="F:zinc ion binding"/>
    <property type="evidence" value="ECO:0007669"/>
    <property type="project" value="UniProtKB-KW"/>
</dbReference>
<organism evidence="11 12">
    <name type="scientific">Microtus ochrogaster</name>
    <name type="common">Prairie vole</name>
    <dbReference type="NCBI Taxonomy" id="79684"/>
    <lineage>
        <taxon>Eukaryota</taxon>
        <taxon>Metazoa</taxon>
        <taxon>Chordata</taxon>
        <taxon>Craniata</taxon>
        <taxon>Vertebrata</taxon>
        <taxon>Euteleostomi</taxon>
        <taxon>Mammalia</taxon>
        <taxon>Eutheria</taxon>
        <taxon>Euarchontoglires</taxon>
        <taxon>Glires</taxon>
        <taxon>Rodentia</taxon>
        <taxon>Myomorpha</taxon>
        <taxon>Muroidea</taxon>
        <taxon>Cricetidae</taxon>
        <taxon>Arvicolinae</taxon>
        <taxon>Microtus</taxon>
    </lineage>
</organism>
<dbReference type="SUPFAM" id="SSF109640">
    <property type="entry name" value="KRAB domain (Kruppel-associated box)"/>
    <property type="match status" value="1"/>
</dbReference>
<dbReference type="PANTHER" id="PTHR23232">
    <property type="entry name" value="KRAB DOMAIN C2H2 ZINC FINGER"/>
    <property type="match status" value="1"/>
</dbReference>
<dbReference type="InterPro" id="IPR013087">
    <property type="entry name" value="Znf_C2H2_type"/>
</dbReference>
<keyword evidence="4 7" id="KW-0863">Zinc-finger</keyword>
<dbReference type="GO" id="GO:0005634">
    <property type="term" value="C:nucleus"/>
    <property type="evidence" value="ECO:0007669"/>
    <property type="project" value="UniProtKB-SubCell"/>
</dbReference>
<feature type="domain" description="C2H2-type" evidence="9">
    <location>
        <begin position="231"/>
        <end position="258"/>
    </location>
</feature>
<reference evidence="11" key="1">
    <citation type="submission" date="2020-03" db="EMBL/GenBank/DDBJ databases">
        <title>Studies in the Genomics of Life Span.</title>
        <authorList>
            <person name="Glass D."/>
        </authorList>
    </citation>
    <scope>NUCLEOTIDE SEQUENCE</scope>
    <source>
        <strain evidence="11">LTLLF</strain>
        <tissue evidence="11">Muscle</tissue>
    </source>
</reference>
<proteinExistence type="predicted"/>
<protein>
    <submittedName>
        <fullName evidence="11">Zinc finger protein 599</fullName>
    </submittedName>
</protein>
<comment type="subcellular location">
    <subcellularLocation>
        <location evidence="1">Nucleus</location>
    </subcellularLocation>
</comment>
<keyword evidence="2" id="KW-0479">Metal-binding</keyword>
<name>A0A8J6KZI1_MICOH</name>
<feature type="domain" description="C2H2-type" evidence="9">
    <location>
        <begin position="203"/>
        <end position="230"/>
    </location>
</feature>
<evidence type="ECO:0000256" key="1">
    <source>
        <dbReference type="ARBA" id="ARBA00004123"/>
    </source>
</evidence>
<dbReference type="EMBL" id="JAATJU010022933">
    <property type="protein sequence ID" value="KAH0509227.1"/>
    <property type="molecule type" value="Genomic_DNA"/>
</dbReference>
<dbReference type="SMART" id="SM00355">
    <property type="entry name" value="ZnF_C2H2"/>
    <property type="match status" value="2"/>
</dbReference>
<dbReference type="InterPro" id="IPR036236">
    <property type="entry name" value="Znf_C2H2_sf"/>
</dbReference>
<evidence type="ECO:0000256" key="3">
    <source>
        <dbReference type="ARBA" id="ARBA00022737"/>
    </source>
</evidence>
<keyword evidence="6" id="KW-0539">Nucleus</keyword>
<dbReference type="InterPro" id="IPR001909">
    <property type="entry name" value="KRAB"/>
</dbReference>
<dbReference type="PROSITE" id="PS50157">
    <property type="entry name" value="ZINC_FINGER_C2H2_2"/>
    <property type="match status" value="2"/>
</dbReference>
<evidence type="ECO:0000256" key="5">
    <source>
        <dbReference type="ARBA" id="ARBA00022833"/>
    </source>
</evidence>
<dbReference type="Gene3D" id="3.30.160.60">
    <property type="entry name" value="Classic Zinc Finger"/>
    <property type="match status" value="3"/>
</dbReference>
<evidence type="ECO:0000256" key="2">
    <source>
        <dbReference type="ARBA" id="ARBA00022723"/>
    </source>
</evidence>
<evidence type="ECO:0000256" key="6">
    <source>
        <dbReference type="ARBA" id="ARBA00023242"/>
    </source>
</evidence>
<feature type="compositionally biased region" description="Basic and acidic residues" evidence="8">
    <location>
        <begin position="119"/>
        <end position="131"/>
    </location>
</feature>
<accession>A0A8J6KZI1</accession>
<gene>
    <name evidence="11" type="ORF">LTLLF_159930</name>
</gene>
<dbReference type="Pfam" id="PF01352">
    <property type="entry name" value="KRAB"/>
    <property type="match status" value="1"/>
</dbReference>
<evidence type="ECO:0000256" key="8">
    <source>
        <dbReference type="SAM" id="MobiDB-lite"/>
    </source>
</evidence>
<feature type="region of interest" description="Disordered" evidence="8">
    <location>
        <begin position="119"/>
        <end position="150"/>
    </location>
</feature>
<dbReference type="AlphaFoldDB" id="A0A8J6KZI1"/>
<evidence type="ECO:0000256" key="4">
    <source>
        <dbReference type="ARBA" id="ARBA00022771"/>
    </source>
</evidence>
<evidence type="ECO:0000259" key="10">
    <source>
        <dbReference type="PROSITE" id="PS50805"/>
    </source>
</evidence>
<dbReference type="Pfam" id="PF00096">
    <property type="entry name" value="zf-C2H2"/>
    <property type="match status" value="2"/>
</dbReference>
<feature type="domain" description="KRAB" evidence="10">
    <location>
        <begin position="18"/>
        <end position="89"/>
    </location>
</feature>
<dbReference type="InterPro" id="IPR036051">
    <property type="entry name" value="KRAB_dom_sf"/>
</dbReference>
<dbReference type="InterPro" id="IPR050169">
    <property type="entry name" value="Krueppel_C2H2_ZnF"/>
</dbReference>
<keyword evidence="5" id="KW-0862">Zinc</keyword>
<keyword evidence="3" id="KW-0677">Repeat</keyword>